<protein>
    <recommendedName>
        <fullName evidence="4">O-methyltransferase C-terminal domain-containing protein</fullName>
    </recommendedName>
</protein>
<organism evidence="5 6">
    <name type="scientific">Cudoniella acicularis</name>
    <dbReference type="NCBI Taxonomy" id="354080"/>
    <lineage>
        <taxon>Eukaryota</taxon>
        <taxon>Fungi</taxon>
        <taxon>Dikarya</taxon>
        <taxon>Ascomycota</taxon>
        <taxon>Pezizomycotina</taxon>
        <taxon>Leotiomycetes</taxon>
        <taxon>Helotiales</taxon>
        <taxon>Tricladiaceae</taxon>
        <taxon>Cudoniella</taxon>
    </lineage>
</organism>
<gene>
    <name evidence="5" type="ORF">G7Y89_g483</name>
</gene>
<dbReference type="EMBL" id="JAAMPI010000017">
    <property type="protein sequence ID" value="KAF4637612.1"/>
    <property type="molecule type" value="Genomic_DNA"/>
</dbReference>
<dbReference type="Gene3D" id="3.40.50.150">
    <property type="entry name" value="Vaccinia Virus protein VP39"/>
    <property type="match status" value="1"/>
</dbReference>
<dbReference type="InterPro" id="IPR036388">
    <property type="entry name" value="WH-like_DNA-bd_sf"/>
</dbReference>
<sequence>MASLPELAADISCKTDHLVSLMKSSGMDLPSWDENAPAEFAEYGPHAGEIQQTRYALIDQLTQALRLAMGPTEYVKSLISNAPIDIGSMRAIIKFGIPGCVPLGNSDIPIAKVATKCDVDPQALKRLLSYCKTNGVFRETRPGYIGHTAASAALARSDLGRAMQWSVDIPALSGLRIFDALKLFGPCDSPRECGFNLAYMTEETMFEYQERHPQIATLFNDNMKTESGATRLSPKHAAAGFDWSKIGSGTVVDMGGSNGHVSMTISECYPRLKFIVQDRTAEIALWQKQLPEEFAEKITYQYHDFFTAQKTKADVYFFRYILHNWANIDAVEIIRCLTPALKSGTRLIIMEYLGPQGKEMGEFEERTYRLRDLQMLSFLGAQERTLEEYKAIVTRAAPRFTFVGFQTPVGSSMSLMEWIYV</sequence>
<dbReference type="Pfam" id="PF00891">
    <property type="entry name" value="Methyltransf_2"/>
    <property type="match status" value="1"/>
</dbReference>
<dbReference type="PANTHER" id="PTHR43712:SF5">
    <property type="entry name" value="O-METHYLTRANSFERASE ASQN-RELATED"/>
    <property type="match status" value="1"/>
</dbReference>
<name>A0A8H4RZV7_9HELO</name>
<dbReference type="SUPFAM" id="SSF53335">
    <property type="entry name" value="S-adenosyl-L-methionine-dependent methyltransferases"/>
    <property type="match status" value="1"/>
</dbReference>
<dbReference type="InterPro" id="IPR036390">
    <property type="entry name" value="WH_DNA-bd_sf"/>
</dbReference>
<feature type="domain" description="O-methyltransferase C-terminal" evidence="4">
    <location>
        <begin position="193"/>
        <end position="396"/>
    </location>
</feature>
<proteinExistence type="predicted"/>
<evidence type="ECO:0000256" key="1">
    <source>
        <dbReference type="ARBA" id="ARBA00022603"/>
    </source>
</evidence>
<dbReference type="PROSITE" id="PS51683">
    <property type="entry name" value="SAM_OMT_II"/>
    <property type="match status" value="1"/>
</dbReference>
<dbReference type="AlphaFoldDB" id="A0A8H4RZV7"/>
<dbReference type="GO" id="GO:0032259">
    <property type="term" value="P:methylation"/>
    <property type="evidence" value="ECO:0007669"/>
    <property type="project" value="UniProtKB-KW"/>
</dbReference>
<comment type="caution">
    <text evidence="5">The sequence shown here is derived from an EMBL/GenBank/DDBJ whole genome shotgun (WGS) entry which is preliminary data.</text>
</comment>
<evidence type="ECO:0000259" key="4">
    <source>
        <dbReference type="Pfam" id="PF00891"/>
    </source>
</evidence>
<dbReference type="InterPro" id="IPR001077">
    <property type="entry name" value="COMT_C"/>
</dbReference>
<keyword evidence="2" id="KW-0808">Transferase</keyword>
<keyword evidence="3" id="KW-0949">S-adenosyl-L-methionine</keyword>
<dbReference type="OrthoDB" id="1606438at2759"/>
<evidence type="ECO:0000256" key="2">
    <source>
        <dbReference type="ARBA" id="ARBA00022679"/>
    </source>
</evidence>
<evidence type="ECO:0000313" key="5">
    <source>
        <dbReference type="EMBL" id="KAF4637612.1"/>
    </source>
</evidence>
<accession>A0A8H4RZV7</accession>
<dbReference type="Proteomes" id="UP000566819">
    <property type="component" value="Unassembled WGS sequence"/>
</dbReference>
<evidence type="ECO:0000256" key="3">
    <source>
        <dbReference type="ARBA" id="ARBA00022691"/>
    </source>
</evidence>
<dbReference type="Gene3D" id="1.10.10.10">
    <property type="entry name" value="Winged helix-like DNA-binding domain superfamily/Winged helix DNA-binding domain"/>
    <property type="match status" value="1"/>
</dbReference>
<dbReference type="InterPro" id="IPR029063">
    <property type="entry name" value="SAM-dependent_MTases_sf"/>
</dbReference>
<dbReference type="InterPro" id="IPR016461">
    <property type="entry name" value="COMT-like"/>
</dbReference>
<dbReference type="GO" id="GO:0008171">
    <property type="term" value="F:O-methyltransferase activity"/>
    <property type="evidence" value="ECO:0007669"/>
    <property type="project" value="InterPro"/>
</dbReference>
<dbReference type="PANTHER" id="PTHR43712">
    <property type="entry name" value="PUTATIVE (AFU_ORTHOLOGUE AFUA_4G14580)-RELATED"/>
    <property type="match status" value="1"/>
</dbReference>
<reference evidence="5 6" key="1">
    <citation type="submission" date="2020-03" db="EMBL/GenBank/DDBJ databases">
        <title>Draft Genome Sequence of Cudoniella acicularis.</title>
        <authorList>
            <person name="Buettner E."/>
            <person name="Kellner H."/>
        </authorList>
    </citation>
    <scope>NUCLEOTIDE SEQUENCE [LARGE SCALE GENOMIC DNA]</scope>
    <source>
        <strain evidence="5 6">DSM 108380</strain>
    </source>
</reference>
<keyword evidence="6" id="KW-1185">Reference proteome</keyword>
<evidence type="ECO:0000313" key="6">
    <source>
        <dbReference type="Proteomes" id="UP000566819"/>
    </source>
</evidence>
<keyword evidence="1" id="KW-0489">Methyltransferase</keyword>
<dbReference type="SUPFAM" id="SSF46785">
    <property type="entry name" value="Winged helix' DNA-binding domain"/>
    <property type="match status" value="1"/>
</dbReference>